<dbReference type="GO" id="GO:0004252">
    <property type="term" value="F:serine-type endopeptidase activity"/>
    <property type="evidence" value="ECO:0007669"/>
    <property type="project" value="InterPro"/>
</dbReference>
<dbReference type="InterPro" id="IPR035952">
    <property type="entry name" value="Rhomboid-like_sf"/>
</dbReference>
<reference evidence="6 7" key="1">
    <citation type="submission" date="2018-06" db="EMBL/GenBank/DDBJ databases">
        <title>Lujinxingia sediminis gen. nov. sp. nov., a new facultative anaerobic member of the class Deltaproteobacteria, and proposal of Lujinxingaceae fam. nov.</title>
        <authorList>
            <person name="Guo L.-Y."/>
            <person name="Li C.-M."/>
            <person name="Wang S."/>
            <person name="Du Z.-J."/>
        </authorList>
    </citation>
    <scope>NUCLEOTIDE SEQUENCE [LARGE SCALE GENOMIC DNA]</scope>
    <source>
        <strain evidence="6 7">FA350</strain>
    </source>
</reference>
<keyword evidence="3" id="KW-1133">Transmembrane helix</keyword>
<dbReference type="InterPro" id="IPR050925">
    <property type="entry name" value="Rhomboid_protease_S54"/>
</dbReference>
<sequence length="295" mass="32401">MSTQAPHSPVLSAEEAEELRDAHAREMRLRDVLSTGTPLTKILIAVNVVIWVVAFFWGDTLGIRTPYFNNAQLVLFTGMKVNELVAAGEWWRLISSQFVHLDVMHIAFNAYGLYVLGPMVERFYGWKRFLTLYLAAGTAGALASYFFVSAPSGGASGAIYGLVGVLLVFGVKYRNELPKRVSKALTRGMLPWVAFSIGIGFLDSLPMDNGAHLGGLFAGGFLVLITRSRLRPEPADKKHRLGDKLAWAGAALALLTLLWAGANWTMEVSECVTGDRAQYFACYPELEPALFPRGR</sequence>
<evidence type="ECO:0000313" key="6">
    <source>
        <dbReference type="EMBL" id="AWV88077.1"/>
    </source>
</evidence>
<evidence type="ECO:0000313" key="7">
    <source>
        <dbReference type="Proteomes" id="UP000249799"/>
    </source>
</evidence>
<organism evidence="6 7">
    <name type="scientific">Bradymonas sediminis</name>
    <dbReference type="NCBI Taxonomy" id="1548548"/>
    <lineage>
        <taxon>Bacteria</taxon>
        <taxon>Deltaproteobacteria</taxon>
        <taxon>Bradymonadales</taxon>
        <taxon>Bradymonadaceae</taxon>
        <taxon>Bradymonas</taxon>
    </lineage>
</organism>
<accession>A0A2Z4FGJ9</accession>
<feature type="domain" description="Peptidase S54 rhomboid" evidence="5">
    <location>
        <begin position="88"/>
        <end position="227"/>
    </location>
</feature>
<dbReference type="KEGG" id="bsed:DN745_01505"/>
<dbReference type="RefSeq" id="WP_111331496.1">
    <property type="nucleotide sequence ID" value="NZ_CP030032.1"/>
</dbReference>
<dbReference type="GO" id="GO:0016020">
    <property type="term" value="C:membrane"/>
    <property type="evidence" value="ECO:0007669"/>
    <property type="project" value="UniProtKB-SubCell"/>
</dbReference>
<dbReference type="InterPro" id="IPR022764">
    <property type="entry name" value="Peptidase_S54_rhomboid_dom"/>
</dbReference>
<comment type="subcellular location">
    <subcellularLocation>
        <location evidence="1">Membrane</location>
        <topology evidence="1">Multi-pass membrane protein</topology>
    </subcellularLocation>
</comment>
<keyword evidence="7" id="KW-1185">Reference proteome</keyword>
<evidence type="ECO:0000256" key="1">
    <source>
        <dbReference type="ARBA" id="ARBA00004141"/>
    </source>
</evidence>
<dbReference type="Proteomes" id="UP000249799">
    <property type="component" value="Chromosome"/>
</dbReference>
<protein>
    <recommendedName>
        <fullName evidence="5">Peptidase S54 rhomboid domain-containing protein</fullName>
    </recommendedName>
</protein>
<dbReference type="OrthoDB" id="9813074at2"/>
<evidence type="ECO:0000259" key="5">
    <source>
        <dbReference type="Pfam" id="PF01694"/>
    </source>
</evidence>
<dbReference type="Pfam" id="PF01694">
    <property type="entry name" value="Rhomboid"/>
    <property type="match status" value="1"/>
</dbReference>
<dbReference type="EMBL" id="CP030032">
    <property type="protein sequence ID" value="AWV88077.1"/>
    <property type="molecule type" value="Genomic_DNA"/>
</dbReference>
<evidence type="ECO:0000256" key="4">
    <source>
        <dbReference type="ARBA" id="ARBA00023136"/>
    </source>
</evidence>
<keyword evidence="2" id="KW-0812">Transmembrane</keyword>
<name>A0A2Z4FGJ9_9DELT</name>
<dbReference type="PANTHER" id="PTHR43731:SF26">
    <property type="entry name" value="RHOMBOID-LIKE PROTEIN 10, CHLOROPLASTIC"/>
    <property type="match status" value="1"/>
</dbReference>
<evidence type="ECO:0000256" key="2">
    <source>
        <dbReference type="ARBA" id="ARBA00022692"/>
    </source>
</evidence>
<dbReference type="AlphaFoldDB" id="A0A2Z4FGJ9"/>
<dbReference type="SUPFAM" id="SSF144091">
    <property type="entry name" value="Rhomboid-like"/>
    <property type="match status" value="1"/>
</dbReference>
<keyword evidence="4" id="KW-0472">Membrane</keyword>
<dbReference type="PANTHER" id="PTHR43731">
    <property type="entry name" value="RHOMBOID PROTEASE"/>
    <property type="match status" value="1"/>
</dbReference>
<evidence type="ECO:0000256" key="3">
    <source>
        <dbReference type="ARBA" id="ARBA00022989"/>
    </source>
</evidence>
<gene>
    <name evidence="6" type="ORF">DN745_01505</name>
</gene>
<proteinExistence type="predicted"/>
<dbReference type="Gene3D" id="1.20.1540.10">
    <property type="entry name" value="Rhomboid-like"/>
    <property type="match status" value="1"/>
</dbReference>